<name>A0A6N7PMG0_9BACT</name>
<dbReference type="InterPro" id="IPR019734">
    <property type="entry name" value="TPR_rpt"/>
</dbReference>
<evidence type="ECO:0000256" key="3">
    <source>
        <dbReference type="SAM" id="SignalP"/>
    </source>
</evidence>
<gene>
    <name evidence="4" type="ORF">GF068_04965</name>
</gene>
<feature type="chain" id="PRO_5026888128" evidence="3">
    <location>
        <begin position="26"/>
        <end position="346"/>
    </location>
</feature>
<sequence>MLFLPSSSRRAMRALLPCITALVLAACGSTPPPKDPDLVADPPLGGTEGMTGGAAQTDFQRAVAFIEKEQYAAGKVHLKRALEASPDNAEAHAYMGLVLEKENDLAGAEKSYLAALERKPGLAAAAQNLAAIYLSTSPPRTDDAIKHLRAALEKTPGDVGMLRNLGYALGLKGDVEGASKAYETAITKGDSVEVRFEYAAMLAEAKQHEKAVPHLKKVLEGTKDDPAMLVTVGRMLGYGKAFGDCVAAFDRALELEAKDPEWFVRRGTCKHELGDEAGALADYQESTKVKPDYAAGYYYMGLAQLALKKPQSAEFSMGKAAEFGKDTPIGKAAKDKLRELKSTNKR</sequence>
<dbReference type="Pfam" id="PF13432">
    <property type="entry name" value="TPR_16"/>
    <property type="match status" value="2"/>
</dbReference>
<keyword evidence="5" id="KW-1185">Reference proteome</keyword>
<reference evidence="4 5" key="1">
    <citation type="submission" date="2019-10" db="EMBL/GenBank/DDBJ databases">
        <title>A soil myxobacterium in the family Polyangiaceae.</title>
        <authorList>
            <person name="Li Y."/>
            <person name="Wang J."/>
        </authorList>
    </citation>
    <scope>NUCLEOTIDE SEQUENCE [LARGE SCALE GENOMIC DNA]</scope>
    <source>
        <strain evidence="4 5">DSM 14734</strain>
    </source>
</reference>
<dbReference type="Proteomes" id="UP000440224">
    <property type="component" value="Unassembled WGS sequence"/>
</dbReference>
<dbReference type="AlphaFoldDB" id="A0A6N7PMG0"/>
<evidence type="ECO:0000313" key="4">
    <source>
        <dbReference type="EMBL" id="MRG91275.1"/>
    </source>
</evidence>
<dbReference type="InterPro" id="IPR050498">
    <property type="entry name" value="Ycf3"/>
</dbReference>
<accession>A0A6N7PMG0</accession>
<feature type="signal peptide" evidence="3">
    <location>
        <begin position="1"/>
        <end position="25"/>
    </location>
</feature>
<dbReference type="Gene3D" id="1.25.40.10">
    <property type="entry name" value="Tetratricopeptide repeat domain"/>
    <property type="match status" value="2"/>
</dbReference>
<proteinExistence type="predicted"/>
<dbReference type="SUPFAM" id="SSF48452">
    <property type="entry name" value="TPR-like"/>
    <property type="match status" value="2"/>
</dbReference>
<evidence type="ECO:0000256" key="1">
    <source>
        <dbReference type="ARBA" id="ARBA00022737"/>
    </source>
</evidence>
<evidence type="ECO:0000313" key="5">
    <source>
        <dbReference type="Proteomes" id="UP000440224"/>
    </source>
</evidence>
<dbReference type="EMBL" id="WJIE01000001">
    <property type="protein sequence ID" value="MRG91275.1"/>
    <property type="molecule type" value="Genomic_DNA"/>
</dbReference>
<dbReference type="InterPro" id="IPR011990">
    <property type="entry name" value="TPR-like_helical_dom_sf"/>
</dbReference>
<evidence type="ECO:0000256" key="2">
    <source>
        <dbReference type="ARBA" id="ARBA00022803"/>
    </source>
</evidence>
<keyword evidence="1" id="KW-0677">Repeat</keyword>
<comment type="caution">
    <text evidence="4">The sequence shown here is derived from an EMBL/GenBank/DDBJ whole genome shotgun (WGS) entry which is preliminary data.</text>
</comment>
<keyword evidence="3" id="KW-0732">Signal</keyword>
<organism evidence="4 5">
    <name type="scientific">Polyangium spumosum</name>
    <dbReference type="NCBI Taxonomy" id="889282"/>
    <lineage>
        <taxon>Bacteria</taxon>
        <taxon>Pseudomonadati</taxon>
        <taxon>Myxococcota</taxon>
        <taxon>Polyangia</taxon>
        <taxon>Polyangiales</taxon>
        <taxon>Polyangiaceae</taxon>
        <taxon>Polyangium</taxon>
    </lineage>
</organism>
<protein>
    <submittedName>
        <fullName evidence="4">Tetratricopeptide repeat protein</fullName>
    </submittedName>
</protein>
<dbReference type="PANTHER" id="PTHR44858:SF1">
    <property type="entry name" value="UDP-N-ACETYLGLUCOSAMINE--PEPTIDE N-ACETYLGLUCOSAMINYLTRANSFERASE SPINDLY-RELATED"/>
    <property type="match status" value="1"/>
</dbReference>
<keyword evidence="2" id="KW-0802">TPR repeat</keyword>
<dbReference type="SMART" id="SM00028">
    <property type="entry name" value="TPR"/>
    <property type="match status" value="7"/>
</dbReference>
<dbReference type="PANTHER" id="PTHR44858">
    <property type="entry name" value="TETRATRICOPEPTIDE REPEAT PROTEIN 6"/>
    <property type="match status" value="1"/>
</dbReference>
<dbReference type="OrthoDB" id="5450625at2"/>